<dbReference type="eggNOG" id="COG4722">
    <property type="taxonomic scope" value="Bacteria"/>
</dbReference>
<dbReference type="InterPro" id="IPR054738">
    <property type="entry name" value="Siphovirus-type_tail_C"/>
</dbReference>
<dbReference type="EMBL" id="CP001840">
    <property type="protein sequence ID" value="ADP36001.1"/>
    <property type="molecule type" value="Genomic_DNA"/>
</dbReference>
<dbReference type="OrthoDB" id="3240569at2"/>
<sequence length="259" mass="27998">MSVFQRMPADPLMHILLDGRPLDWYGLSATDGVLAIEAPDLAVAYQNAPGMAGSHDVTLDDPLGCAYPGLRRIALGVVTVGEDDEMMDARRRLGALVGRSSTLSYRELPGQWRGRVTIKDWDERMLGPCRVDCATTIVMDAYPHIIGRAQRHTLREGANLLHVTGNRPAWPVLTLTTSRAVSALSIRDGRGHTIDIRPATTLPAGTSVLVDCKAQTTRANGTLAPVSLDTDYFALLPGMNTLTLSGAAGSCEHEPEWMI</sequence>
<dbReference type="Proteomes" id="UP000002312">
    <property type="component" value="Chromosome"/>
</dbReference>
<dbReference type="Gene3D" id="2.60.120.860">
    <property type="match status" value="1"/>
</dbReference>
<evidence type="ECO:0000313" key="2">
    <source>
        <dbReference type="EMBL" id="ADP36001.1"/>
    </source>
</evidence>
<dbReference type="Pfam" id="PF22768">
    <property type="entry name" value="SPP1_Dit"/>
    <property type="match status" value="1"/>
</dbReference>
<dbReference type="KEGG" id="bbp:BBPR_0924"/>
<dbReference type="PATRIC" id="fig|702459.3.peg.953"/>
<name>A0A0H3EA49_BIFBP</name>
<organism evidence="2 3">
    <name type="scientific">Bifidobacterium bifidum (strain PRL2010)</name>
    <dbReference type="NCBI Taxonomy" id="702459"/>
    <lineage>
        <taxon>Bacteria</taxon>
        <taxon>Bacillati</taxon>
        <taxon>Actinomycetota</taxon>
        <taxon>Actinomycetes</taxon>
        <taxon>Bifidobacteriales</taxon>
        <taxon>Bifidobacteriaceae</taxon>
        <taxon>Bifidobacterium</taxon>
    </lineage>
</organism>
<dbReference type="RefSeq" id="WP_013389881.1">
    <property type="nucleotide sequence ID" value="NC_014638.1"/>
</dbReference>
<evidence type="ECO:0000313" key="3">
    <source>
        <dbReference type="Proteomes" id="UP000002312"/>
    </source>
</evidence>
<dbReference type="HOGENOM" id="CLU_093750_0_0_11"/>
<protein>
    <recommendedName>
        <fullName evidence="1">Siphovirus-type tail component C-terminal domain-containing protein</fullName>
    </recommendedName>
</protein>
<reference evidence="2 3" key="1">
    <citation type="journal article" date="2010" name="Proc. Natl. Acad. Sci. U.S.A.">
        <title>Genome analysis of Bifidobacterium bifidum PRL2010 reveals metabolic pathways for host-derived glycan foraging.</title>
        <authorList>
            <person name="Turroni F."/>
            <person name="Bottacini F."/>
            <person name="Foroni E."/>
            <person name="Mulder I."/>
            <person name="Kim J.H."/>
            <person name="Zomer A."/>
            <person name="Sanchez B."/>
            <person name="Bidossi A."/>
            <person name="Ferrarini A."/>
            <person name="Giubellini V."/>
            <person name="Delledonne M."/>
            <person name="Henrissat B."/>
            <person name="Coutinho P."/>
            <person name="Oggioni M."/>
            <person name="Fitzgerald G.F."/>
            <person name="Mills D."/>
            <person name="Margolles A."/>
            <person name="Kelly D."/>
            <person name="van Sinderen D."/>
            <person name="Ventura M."/>
        </authorList>
    </citation>
    <scope>NUCLEOTIDE SEQUENCE [LARGE SCALE GENOMIC DNA]</scope>
    <source>
        <strain evidence="2 3">PRL2010</strain>
    </source>
</reference>
<dbReference type="AlphaFoldDB" id="A0A0H3EA49"/>
<accession>A0A0H3EA49</accession>
<evidence type="ECO:0000259" key="1">
    <source>
        <dbReference type="Pfam" id="PF22768"/>
    </source>
</evidence>
<feature type="domain" description="Siphovirus-type tail component C-terminal" evidence="1">
    <location>
        <begin position="164"/>
        <end position="254"/>
    </location>
</feature>
<proteinExistence type="predicted"/>
<gene>
    <name evidence="2" type="ordered locus">BBPR_0924</name>
</gene>